<dbReference type="InterPro" id="IPR036388">
    <property type="entry name" value="WH-like_DNA-bd_sf"/>
</dbReference>
<comment type="caution">
    <text evidence="6">The sequence shown here is derived from an EMBL/GenBank/DDBJ whole genome shotgun (WGS) entry which is preliminary data.</text>
</comment>
<evidence type="ECO:0000313" key="6">
    <source>
        <dbReference type="EMBL" id="MBC3811354.1"/>
    </source>
</evidence>
<dbReference type="Pfam" id="PF00126">
    <property type="entry name" value="HTH_1"/>
    <property type="match status" value="1"/>
</dbReference>
<dbReference type="PANTHER" id="PTHR30419:SF2">
    <property type="entry name" value="LYSR FAMILY TRANSCRIPTIONAL REGULATOR"/>
    <property type="match status" value="1"/>
</dbReference>
<dbReference type="RefSeq" id="WP_190478589.1">
    <property type="nucleotide sequence ID" value="NZ_JACOFT010000002.1"/>
</dbReference>
<dbReference type="SUPFAM" id="SSF46785">
    <property type="entry name" value="Winged helix' DNA-binding domain"/>
    <property type="match status" value="1"/>
</dbReference>
<evidence type="ECO:0000256" key="2">
    <source>
        <dbReference type="ARBA" id="ARBA00023015"/>
    </source>
</evidence>
<dbReference type="InterPro" id="IPR005119">
    <property type="entry name" value="LysR_subst-bd"/>
</dbReference>
<keyword evidence="3" id="KW-0238">DNA-binding</keyword>
<feature type="domain" description="HTH lysR-type" evidence="5">
    <location>
        <begin position="4"/>
        <end position="60"/>
    </location>
</feature>
<keyword evidence="4" id="KW-0804">Transcription</keyword>
<proteinExistence type="inferred from homology"/>
<dbReference type="InterPro" id="IPR036390">
    <property type="entry name" value="WH_DNA-bd_sf"/>
</dbReference>
<protein>
    <submittedName>
        <fullName evidence="6">LysR family transcriptional regulator</fullName>
    </submittedName>
</protein>
<keyword evidence="2" id="KW-0805">Transcription regulation</keyword>
<dbReference type="Pfam" id="PF03466">
    <property type="entry name" value="LysR_substrate"/>
    <property type="match status" value="1"/>
</dbReference>
<evidence type="ECO:0000256" key="1">
    <source>
        <dbReference type="ARBA" id="ARBA00009437"/>
    </source>
</evidence>
<sequence>MLQLDSKEIETIIALSRELSLTAAGQRLGISRSAVSQRLDKIEHKIGYTIATRKGHLILTNEGREIAAHCITMQHALTSLHAKLEQLREPRLDIMADEVLLKRDLTLVSQQMLINNPSLKIRLRRGTFSEIIRNVMDGTIDAGLIAGDPHVPGLRLVPYRIERVCLMMSCSHPLTNRRELPFSDAIRWPMIHSETLEHIIPIIDDIANKMGVKLSQPLICPSFDVQTYYVAKTDIGIAPTLESAAQVYQANHSIHIAHLSDEWARNQLYICEREIGGNSAVATELIQLMVARHTPIR</sequence>
<comment type="similarity">
    <text evidence="1">Belongs to the LysR transcriptional regulatory family.</text>
</comment>
<dbReference type="PANTHER" id="PTHR30419">
    <property type="entry name" value="HTH-TYPE TRANSCRIPTIONAL REGULATOR YBHD"/>
    <property type="match status" value="1"/>
</dbReference>
<evidence type="ECO:0000256" key="3">
    <source>
        <dbReference type="ARBA" id="ARBA00023125"/>
    </source>
</evidence>
<dbReference type="EMBL" id="JACOFT010000002">
    <property type="protein sequence ID" value="MBC3811354.1"/>
    <property type="molecule type" value="Genomic_DNA"/>
</dbReference>
<dbReference type="Gene3D" id="3.40.190.290">
    <property type="match status" value="1"/>
</dbReference>
<evidence type="ECO:0000313" key="7">
    <source>
        <dbReference type="Proteomes" id="UP000637632"/>
    </source>
</evidence>
<dbReference type="PROSITE" id="PS50931">
    <property type="entry name" value="HTH_LYSR"/>
    <property type="match status" value="1"/>
</dbReference>
<accession>A0ABR6XEN1</accession>
<dbReference type="SUPFAM" id="SSF53850">
    <property type="entry name" value="Periplasmic binding protein-like II"/>
    <property type="match status" value="1"/>
</dbReference>
<evidence type="ECO:0000256" key="4">
    <source>
        <dbReference type="ARBA" id="ARBA00023163"/>
    </source>
</evidence>
<dbReference type="Gene3D" id="1.10.10.10">
    <property type="entry name" value="Winged helix-like DNA-binding domain superfamily/Winged helix DNA-binding domain"/>
    <property type="match status" value="1"/>
</dbReference>
<reference evidence="6 7" key="1">
    <citation type="submission" date="2020-08" db="EMBL/GenBank/DDBJ databases">
        <title>Novel species isolated from subtropical streams in China.</title>
        <authorList>
            <person name="Lu H."/>
        </authorList>
    </citation>
    <scope>NUCLEOTIDE SEQUENCE [LARGE SCALE GENOMIC DNA]</scope>
    <source>
        <strain evidence="6 7">CCTCC AB 2015119</strain>
    </source>
</reference>
<keyword evidence="7" id="KW-1185">Reference proteome</keyword>
<name>A0ABR6XEN1_9BURK</name>
<dbReference type="InterPro" id="IPR000847">
    <property type="entry name" value="LysR_HTH_N"/>
</dbReference>
<organism evidence="6 7">
    <name type="scientific">Undibacterium aquatile</name>
    <dbReference type="NCBI Taxonomy" id="1537398"/>
    <lineage>
        <taxon>Bacteria</taxon>
        <taxon>Pseudomonadati</taxon>
        <taxon>Pseudomonadota</taxon>
        <taxon>Betaproteobacteria</taxon>
        <taxon>Burkholderiales</taxon>
        <taxon>Oxalobacteraceae</taxon>
        <taxon>Undibacterium</taxon>
    </lineage>
</organism>
<evidence type="ECO:0000259" key="5">
    <source>
        <dbReference type="PROSITE" id="PS50931"/>
    </source>
</evidence>
<gene>
    <name evidence="6" type="ORF">H8K26_07850</name>
</gene>
<dbReference type="Proteomes" id="UP000637632">
    <property type="component" value="Unassembled WGS sequence"/>
</dbReference>
<dbReference type="InterPro" id="IPR050950">
    <property type="entry name" value="HTH-type_LysR_regulators"/>
</dbReference>